<accession>A0A1H0C0M3</accession>
<dbReference type="AlphaFoldDB" id="A0A1H0C0M3"/>
<dbReference type="STRING" id="206665.SAMN04488516_102361"/>
<dbReference type="OrthoDB" id="5424095at2"/>
<sequence length="180" mass="21869">MGKEKEEKNISPTEIQTLIAGIFPNTRYFDARFDLLQVQIDEMKFNQNLFREELKEFKREVKEGFENVDKRFDEFKSDVNMRFEQVDKRFEQVDKRFDEFKKDINDRFIQVDKRFEQVDKRFEQVDKRFEQMIGAIDRLTDRLEYRDRDQRNFTLRMFSISIAVSILGVLGAFLKIMGIF</sequence>
<keyword evidence="3" id="KW-1185">Reference proteome</keyword>
<keyword evidence="1" id="KW-1133">Transmembrane helix</keyword>
<dbReference type="EMBL" id="FNIN01000002">
    <property type="protein sequence ID" value="SDN51451.1"/>
    <property type="molecule type" value="Genomic_DNA"/>
</dbReference>
<gene>
    <name evidence="2" type="ORF">SAMN04488516_102361</name>
</gene>
<proteinExistence type="predicted"/>
<reference evidence="2 3" key="1">
    <citation type="submission" date="2016-10" db="EMBL/GenBank/DDBJ databases">
        <authorList>
            <person name="de Groot N.N."/>
        </authorList>
    </citation>
    <scope>NUCLEOTIDE SEQUENCE [LARGE SCALE GENOMIC DNA]</scope>
    <source>
        <strain evidence="2 3">DSM 15269</strain>
    </source>
</reference>
<evidence type="ECO:0000256" key="1">
    <source>
        <dbReference type="SAM" id="Phobius"/>
    </source>
</evidence>
<name>A0A1H0C0M3_9BACT</name>
<feature type="transmembrane region" description="Helical" evidence="1">
    <location>
        <begin position="153"/>
        <end position="174"/>
    </location>
</feature>
<organism evidence="2 3">
    <name type="scientific">Desulfonauticus submarinus</name>
    <dbReference type="NCBI Taxonomy" id="206665"/>
    <lineage>
        <taxon>Bacteria</taxon>
        <taxon>Pseudomonadati</taxon>
        <taxon>Thermodesulfobacteriota</taxon>
        <taxon>Desulfovibrionia</taxon>
        <taxon>Desulfovibrionales</taxon>
        <taxon>Desulfonauticaceae</taxon>
        <taxon>Desulfonauticus</taxon>
    </lineage>
</organism>
<dbReference type="RefSeq" id="WP_092063867.1">
    <property type="nucleotide sequence ID" value="NZ_FNIN01000002.1"/>
</dbReference>
<keyword evidence="1" id="KW-0472">Membrane</keyword>
<evidence type="ECO:0000313" key="3">
    <source>
        <dbReference type="Proteomes" id="UP000199602"/>
    </source>
</evidence>
<dbReference type="Proteomes" id="UP000199602">
    <property type="component" value="Unassembled WGS sequence"/>
</dbReference>
<dbReference type="Gene3D" id="3.90.20.10">
    <property type="match status" value="1"/>
</dbReference>
<keyword evidence="1" id="KW-0812">Transmembrane</keyword>
<dbReference type="Gene3D" id="6.10.250.2540">
    <property type="match status" value="1"/>
</dbReference>
<protein>
    <submittedName>
        <fullName evidence="2">Uncharacterized protein</fullName>
    </submittedName>
</protein>
<evidence type="ECO:0000313" key="2">
    <source>
        <dbReference type="EMBL" id="SDN51451.1"/>
    </source>
</evidence>